<dbReference type="SUPFAM" id="SSF53597">
    <property type="entry name" value="Dihydrofolate reductase-like"/>
    <property type="match status" value="1"/>
</dbReference>
<dbReference type="EMBL" id="KZ824622">
    <property type="protein sequence ID" value="RAK82295.1"/>
    <property type="molecule type" value="Genomic_DNA"/>
</dbReference>
<evidence type="ECO:0000256" key="8">
    <source>
        <dbReference type="ARBA" id="ARBA00023002"/>
    </source>
</evidence>
<comment type="similarity">
    <text evidence="3">Belongs to the HTP reductase family.</text>
</comment>
<keyword evidence="6" id="KW-0686">Riboflavin biosynthesis</keyword>
<comment type="catalytic activity">
    <reaction evidence="12">
        <text>2,5-diamino-6-(1-D-ribitylamino)pyrimidin-4(3H)-one 5'-phosphate + NADP(+) = 2,5-diamino-6-(1-D-ribosylamino)pyrimidin-4(3H)-one 5'-phosphate + NADPH + H(+)</text>
        <dbReference type="Rhea" id="RHEA:27278"/>
        <dbReference type="ChEBI" id="CHEBI:15378"/>
        <dbReference type="ChEBI" id="CHEBI:57783"/>
        <dbReference type="ChEBI" id="CHEBI:58349"/>
        <dbReference type="ChEBI" id="CHEBI:58890"/>
        <dbReference type="ChEBI" id="CHEBI:59545"/>
        <dbReference type="EC" id="1.1.1.302"/>
    </reaction>
</comment>
<evidence type="ECO:0000256" key="4">
    <source>
        <dbReference type="ARBA" id="ARBA00012851"/>
    </source>
</evidence>
<dbReference type="VEuPathDB" id="FungiDB:BO72DRAFT_86485"/>
<evidence type="ECO:0000256" key="6">
    <source>
        <dbReference type="ARBA" id="ARBA00022619"/>
    </source>
</evidence>
<sequence length="300" mass="32150">MTDPPRDALTFPASDRAFLEPHLPPPRQTSPTTDHAPATLPFTTLTFATSLDSSLALSPGTRTVLSGPQSKAMTHYLRSRHDAILVGVGTAVADDPGLNCRLAGGGGYGADGLDGQPRPIIVDPSARWRITPQAKIVEMVRRGRGRAPWVLIAEGTEVEAEQRRVLEGVGGRFISLPLGITTKDFGGDEEEGEGVGKGRREFDWRQVLEYLRREEGVRSVMIEGGAAVINSLLEPRYQGLVSSVIVTIAPTWLGRGGVVVSPPRRVGDGGVAVPASRLTGVKWYPFGEDVVLCGRIKVDT</sequence>
<evidence type="ECO:0000256" key="9">
    <source>
        <dbReference type="ARBA" id="ARBA00030073"/>
    </source>
</evidence>
<comment type="function">
    <text evidence="1">Catalyzes an early step in riboflavin biosynthesis, the NADPH-dependent reduction of the ribose side chain of 2,5-diamino-6-ribosylamino-4(3H)-pyrimidinone 5'-phosphate, yielding 2,5-diamino-6-ribitylamino-4(3H)-pyrimidinone 5'-phosphate.</text>
</comment>
<comment type="pathway">
    <text evidence="2">Cofactor biosynthesis; riboflavin biosynthesis.</text>
</comment>
<keyword evidence="16" id="KW-1185">Reference proteome</keyword>
<dbReference type="EC" id="1.1.1.302" evidence="4"/>
<feature type="region of interest" description="Disordered" evidence="13">
    <location>
        <begin position="1"/>
        <end position="38"/>
    </location>
</feature>
<dbReference type="InterPro" id="IPR024072">
    <property type="entry name" value="DHFR-like_dom_sf"/>
</dbReference>
<evidence type="ECO:0000256" key="11">
    <source>
        <dbReference type="ARBA" id="ARBA00047550"/>
    </source>
</evidence>
<dbReference type="GO" id="GO:0009231">
    <property type="term" value="P:riboflavin biosynthetic process"/>
    <property type="evidence" value="ECO:0007669"/>
    <property type="project" value="UniProtKB-KW"/>
</dbReference>
<name>A0A8G1RZ60_9EURO</name>
<dbReference type="Proteomes" id="UP000249789">
    <property type="component" value="Unassembled WGS sequence"/>
</dbReference>
<evidence type="ECO:0000256" key="10">
    <source>
        <dbReference type="ARBA" id="ARBA00031630"/>
    </source>
</evidence>
<dbReference type="InterPro" id="IPR002734">
    <property type="entry name" value="RibDG_C"/>
</dbReference>
<evidence type="ECO:0000256" key="5">
    <source>
        <dbReference type="ARBA" id="ARBA00015035"/>
    </source>
</evidence>
<gene>
    <name evidence="15" type="ORF">BO72DRAFT_86485</name>
</gene>
<reference evidence="15 16" key="1">
    <citation type="submission" date="2018-02" db="EMBL/GenBank/DDBJ databases">
        <title>The genomes of Aspergillus section Nigri reveals drivers in fungal speciation.</title>
        <authorList>
            <consortium name="DOE Joint Genome Institute"/>
            <person name="Vesth T.C."/>
            <person name="Nybo J."/>
            <person name="Theobald S."/>
            <person name="Brandl J."/>
            <person name="Frisvad J.C."/>
            <person name="Nielsen K.F."/>
            <person name="Lyhne E.K."/>
            <person name="Kogle M.E."/>
            <person name="Kuo A."/>
            <person name="Riley R."/>
            <person name="Clum A."/>
            <person name="Nolan M."/>
            <person name="Lipzen A."/>
            <person name="Salamov A."/>
            <person name="Henrissat B."/>
            <person name="Wiebenga A."/>
            <person name="De vries R.P."/>
            <person name="Grigoriev I.V."/>
            <person name="Mortensen U.H."/>
            <person name="Andersen M.R."/>
            <person name="Baker S.E."/>
        </authorList>
    </citation>
    <scope>NUCLEOTIDE SEQUENCE [LARGE SCALE GENOMIC DNA]</scope>
    <source>
        <strain evidence="15 16">CBS 313.89</strain>
    </source>
</reference>
<dbReference type="InterPro" id="IPR050765">
    <property type="entry name" value="Riboflavin_Biosynth_HTPR"/>
</dbReference>
<dbReference type="Pfam" id="PF01872">
    <property type="entry name" value="RibD_C"/>
    <property type="match status" value="1"/>
</dbReference>
<dbReference type="PANTHER" id="PTHR38011:SF7">
    <property type="entry name" value="2,5-DIAMINO-6-RIBOSYLAMINO-4(3H)-PYRIMIDINONE 5'-PHOSPHATE REDUCTASE"/>
    <property type="match status" value="1"/>
</dbReference>
<evidence type="ECO:0000256" key="7">
    <source>
        <dbReference type="ARBA" id="ARBA00022857"/>
    </source>
</evidence>
<evidence type="ECO:0000313" key="15">
    <source>
        <dbReference type="EMBL" id="RAK82295.1"/>
    </source>
</evidence>
<evidence type="ECO:0000259" key="14">
    <source>
        <dbReference type="Pfam" id="PF01872"/>
    </source>
</evidence>
<evidence type="ECO:0000313" key="16">
    <source>
        <dbReference type="Proteomes" id="UP000249789"/>
    </source>
</evidence>
<dbReference type="AlphaFoldDB" id="A0A8G1RZ60"/>
<proteinExistence type="inferred from homology"/>
<organism evidence="15 16">
    <name type="scientific">Aspergillus fijiensis CBS 313.89</name>
    <dbReference type="NCBI Taxonomy" id="1448319"/>
    <lineage>
        <taxon>Eukaryota</taxon>
        <taxon>Fungi</taxon>
        <taxon>Dikarya</taxon>
        <taxon>Ascomycota</taxon>
        <taxon>Pezizomycotina</taxon>
        <taxon>Eurotiomycetes</taxon>
        <taxon>Eurotiomycetidae</taxon>
        <taxon>Eurotiales</taxon>
        <taxon>Aspergillaceae</taxon>
        <taxon>Aspergillus</taxon>
    </lineage>
</organism>
<protein>
    <recommendedName>
        <fullName evidence="5">2,5-diamino-6-ribosylamino-4(3H)-pyrimidinone 5'-phosphate reductase</fullName>
        <ecNumber evidence="4">1.1.1.302</ecNumber>
    </recommendedName>
    <alternativeName>
        <fullName evidence="10">2,5-diamino-6-(5-phospho-D-ribosylamino)pyrimidin-4(3H)-one reductase</fullName>
    </alternativeName>
    <alternativeName>
        <fullName evidence="9">2,5-diamino-6-ribitylamino-4(3H)-pyrimidinone 5'-phosphate synthase</fullName>
    </alternativeName>
</protein>
<dbReference type="Gene3D" id="3.40.430.10">
    <property type="entry name" value="Dihydrofolate Reductase, subunit A"/>
    <property type="match status" value="1"/>
</dbReference>
<dbReference type="RefSeq" id="XP_040806305.1">
    <property type="nucleotide sequence ID" value="XM_040950782.1"/>
</dbReference>
<dbReference type="GO" id="GO:0008703">
    <property type="term" value="F:5-amino-6-(5-phosphoribosylamino)uracil reductase activity"/>
    <property type="evidence" value="ECO:0007669"/>
    <property type="project" value="InterPro"/>
</dbReference>
<evidence type="ECO:0000256" key="12">
    <source>
        <dbReference type="ARBA" id="ARBA00049020"/>
    </source>
</evidence>
<evidence type="ECO:0000256" key="3">
    <source>
        <dbReference type="ARBA" id="ARBA00009723"/>
    </source>
</evidence>
<dbReference type="PANTHER" id="PTHR38011">
    <property type="entry name" value="DIHYDROFOLATE REDUCTASE FAMILY PROTEIN (AFU_ORTHOLOGUE AFUA_8G06820)"/>
    <property type="match status" value="1"/>
</dbReference>
<keyword evidence="7" id="KW-0521">NADP</keyword>
<evidence type="ECO:0000256" key="13">
    <source>
        <dbReference type="SAM" id="MobiDB-lite"/>
    </source>
</evidence>
<accession>A0A8G1RZ60</accession>
<evidence type="ECO:0000256" key="2">
    <source>
        <dbReference type="ARBA" id="ARBA00005104"/>
    </source>
</evidence>
<evidence type="ECO:0000256" key="1">
    <source>
        <dbReference type="ARBA" id="ARBA00003555"/>
    </source>
</evidence>
<feature type="domain" description="Bacterial bifunctional deaminase-reductase C-terminal" evidence="14">
    <location>
        <begin position="41"/>
        <end position="292"/>
    </location>
</feature>
<keyword evidence="8" id="KW-0560">Oxidoreductase</keyword>
<dbReference type="GeneID" id="63868117"/>
<dbReference type="OrthoDB" id="5432at2759"/>
<comment type="catalytic activity">
    <reaction evidence="11">
        <text>2,5-diamino-6-(1-D-ribitylamino)pyrimidin-4(3H)-one 5'-phosphate + NAD(+) = 2,5-diamino-6-(1-D-ribosylamino)pyrimidin-4(3H)-one 5'-phosphate + NADH + H(+)</text>
        <dbReference type="Rhea" id="RHEA:27274"/>
        <dbReference type="ChEBI" id="CHEBI:15378"/>
        <dbReference type="ChEBI" id="CHEBI:57540"/>
        <dbReference type="ChEBI" id="CHEBI:57945"/>
        <dbReference type="ChEBI" id="CHEBI:58890"/>
        <dbReference type="ChEBI" id="CHEBI:59545"/>
        <dbReference type="EC" id="1.1.1.302"/>
    </reaction>
</comment>